<evidence type="ECO:0000256" key="1">
    <source>
        <dbReference type="SAM" id="MobiDB-lite"/>
    </source>
</evidence>
<dbReference type="Proteomes" id="UP000823388">
    <property type="component" value="Chromosome 8N"/>
</dbReference>
<gene>
    <name evidence="2" type="ORF">PVAP13_8NG126701</name>
</gene>
<evidence type="ECO:0000313" key="2">
    <source>
        <dbReference type="EMBL" id="KAG2558230.1"/>
    </source>
</evidence>
<dbReference type="AlphaFoldDB" id="A0A8T0P9E0"/>
<sequence>MSASFCSASLQGLLQTEVQHSVVEVDESQFKTSTSGVTKEEVEATNASHEQGTSTTTSISRRTSKVQQKKDDNLFWLVLRAFVVAISKIWAK</sequence>
<feature type="region of interest" description="Disordered" evidence="1">
    <location>
        <begin position="34"/>
        <end position="68"/>
    </location>
</feature>
<name>A0A8T0P9E0_PANVG</name>
<dbReference type="EMBL" id="CM029052">
    <property type="protein sequence ID" value="KAG2558230.1"/>
    <property type="molecule type" value="Genomic_DNA"/>
</dbReference>
<evidence type="ECO:0000313" key="3">
    <source>
        <dbReference type="Proteomes" id="UP000823388"/>
    </source>
</evidence>
<organism evidence="2 3">
    <name type="scientific">Panicum virgatum</name>
    <name type="common">Blackwell switchgrass</name>
    <dbReference type="NCBI Taxonomy" id="38727"/>
    <lineage>
        <taxon>Eukaryota</taxon>
        <taxon>Viridiplantae</taxon>
        <taxon>Streptophyta</taxon>
        <taxon>Embryophyta</taxon>
        <taxon>Tracheophyta</taxon>
        <taxon>Spermatophyta</taxon>
        <taxon>Magnoliopsida</taxon>
        <taxon>Liliopsida</taxon>
        <taxon>Poales</taxon>
        <taxon>Poaceae</taxon>
        <taxon>PACMAD clade</taxon>
        <taxon>Panicoideae</taxon>
        <taxon>Panicodae</taxon>
        <taxon>Paniceae</taxon>
        <taxon>Panicinae</taxon>
        <taxon>Panicum</taxon>
        <taxon>Panicum sect. Hiantes</taxon>
    </lineage>
</organism>
<keyword evidence="3" id="KW-1185">Reference proteome</keyword>
<proteinExistence type="predicted"/>
<protein>
    <submittedName>
        <fullName evidence="2">Uncharacterized protein</fullName>
    </submittedName>
</protein>
<comment type="caution">
    <text evidence="2">The sequence shown here is derived from an EMBL/GenBank/DDBJ whole genome shotgun (WGS) entry which is preliminary data.</text>
</comment>
<accession>A0A8T0P9E0</accession>
<reference evidence="2" key="1">
    <citation type="submission" date="2020-05" db="EMBL/GenBank/DDBJ databases">
        <title>WGS assembly of Panicum virgatum.</title>
        <authorList>
            <person name="Lovell J.T."/>
            <person name="Jenkins J."/>
            <person name="Shu S."/>
            <person name="Juenger T.E."/>
            <person name="Schmutz J."/>
        </authorList>
    </citation>
    <scope>NUCLEOTIDE SEQUENCE</scope>
    <source>
        <strain evidence="2">AP13</strain>
    </source>
</reference>